<gene>
    <name evidence="2" type="ORF">N780_05260</name>
</gene>
<keyword evidence="3" id="KW-1185">Reference proteome</keyword>
<reference evidence="2 3" key="1">
    <citation type="submission" date="2013-08" db="EMBL/GenBank/DDBJ databases">
        <title>Genome of Pontibacillus chungwhensis.</title>
        <authorList>
            <person name="Wang Q."/>
            <person name="Wang G."/>
        </authorList>
    </citation>
    <scope>NUCLEOTIDE SEQUENCE [LARGE SCALE GENOMIC DNA]</scope>
    <source>
        <strain evidence="2 3">BH030062</strain>
    </source>
</reference>
<proteinExistence type="predicted"/>
<evidence type="ECO:0000259" key="1">
    <source>
        <dbReference type="PROSITE" id="PS50965"/>
    </source>
</evidence>
<organism evidence="2 3">
    <name type="scientific">Pontibacillus chungwhensis BH030062</name>
    <dbReference type="NCBI Taxonomy" id="1385513"/>
    <lineage>
        <taxon>Bacteria</taxon>
        <taxon>Bacillati</taxon>
        <taxon>Bacillota</taxon>
        <taxon>Bacilli</taxon>
        <taxon>Bacillales</taxon>
        <taxon>Bacillaceae</taxon>
        <taxon>Pontibacillus</taxon>
    </lineage>
</organism>
<dbReference type="STRING" id="1385513.N780_05260"/>
<sequence length="324" mass="37300">MVNVKKRTVPPVIRQTEALLRRLPQNHPKRDTIEMDINKRWAGYRGEQALDYFLGFLPFSTYRIFHDLRLSVHGKSFQVDTLILTPQVGFLIEVKNLAGVITVDDESGQFTVVKNGIIKRYQNPLAQVNRQLSQLKQWLHVHEVYTYPLLPLVAISNPNAELNFKDTLSVPITHLDVTVERIKKLHASYENKKSFSLTPLEQSLLQKHRPYYSDILQTFSIPSSHIQTGIRCPTCKEYSMTREKLSWECPACTTRSRMAHRLAVADYFLLYGSTLTNQTCQHFLGLDSRHAISKLLSRMPLSYTGSTNALTYVRPSNIEELIRQ</sequence>
<name>A0A0A2UPY7_9BACI</name>
<dbReference type="AlphaFoldDB" id="A0A0A2UPY7"/>
<dbReference type="PROSITE" id="PS50965">
    <property type="entry name" value="NERD"/>
    <property type="match status" value="1"/>
</dbReference>
<dbReference type="Proteomes" id="UP000030153">
    <property type="component" value="Unassembled WGS sequence"/>
</dbReference>
<evidence type="ECO:0000313" key="3">
    <source>
        <dbReference type="Proteomes" id="UP000030153"/>
    </source>
</evidence>
<dbReference type="Pfam" id="PF08378">
    <property type="entry name" value="NERD"/>
    <property type="match status" value="1"/>
</dbReference>
<dbReference type="OrthoDB" id="569879at2"/>
<dbReference type="eggNOG" id="ENOG5031K0D">
    <property type="taxonomic scope" value="Bacteria"/>
</dbReference>
<dbReference type="RefSeq" id="WP_052115110.1">
    <property type="nucleotide sequence ID" value="NZ_AVBG01000013.1"/>
</dbReference>
<protein>
    <submittedName>
        <fullName evidence="2">NERD nuclease</fullName>
    </submittedName>
</protein>
<accession>A0A0A2UPY7</accession>
<dbReference type="EMBL" id="AVBG01000013">
    <property type="protein sequence ID" value="KGP90332.1"/>
    <property type="molecule type" value="Genomic_DNA"/>
</dbReference>
<evidence type="ECO:0000313" key="2">
    <source>
        <dbReference type="EMBL" id="KGP90332.1"/>
    </source>
</evidence>
<comment type="caution">
    <text evidence="2">The sequence shown here is derived from an EMBL/GenBank/DDBJ whole genome shotgun (WGS) entry which is preliminary data.</text>
</comment>
<feature type="domain" description="NERD" evidence="1">
    <location>
        <begin position="42"/>
        <end position="158"/>
    </location>
</feature>
<dbReference type="InterPro" id="IPR011528">
    <property type="entry name" value="NERD"/>
</dbReference>